<evidence type="ECO:0000256" key="1">
    <source>
        <dbReference type="SAM" id="MobiDB-lite"/>
    </source>
</evidence>
<organism evidence="2 3">
    <name type="scientific">Parazoarcus communis</name>
    <dbReference type="NCBI Taxonomy" id="41977"/>
    <lineage>
        <taxon>Bacteria</taxon>
        <taxon>Pseudomonadati</taxon>
        <taxon>Pseudomonadota</taxon>
        <taxon>Betaproteobacteria</taxon>
        <taxon>Rhodocyclales</taxon>
        <taxon>Zoogloeaceae</taxon>
        <taxon>Parazoarcus</taxon>
    </lineage>
</organism>
<dbReference type="Proteomes" id="UP000244902">
    <property type="component" value="Chromosome"/>
</dbReference>
<evidence type="ECO:0000313" key="3">
    <source>
        <dbReference type="Proteomes" id="UP000244902"/>
    </source>
</evidence>
<protein>
    <submittedName>
        <fullName evidence="2">Uncharacterized protein</fullName>
    </submittedName>
</protein>
<name>A0A2U8H331_9RHOO</name>
<dbReference type="AlphaFoldDB" id="A0A2U8H331"/>
<reference evidence="2 3" key="1">
    <citation type="submission" date="2017-06" db="EMBL/GenBank/DDBJ databases">
        <title>Azoarcus sp. TSNA42 complete genome sequence.</title>
        <authorList>
            <person name="Woo J.-H."/>
            <person name="Kim H.-S."/>
        </authorList>
    </citation>
    <scope>NUCLEOTIDE SEQUENCE [LARGE SCALE GENOMIC DNA]</scope>
    <source>
        <strain evidence="2 3">TSNA42</strain>
    </source>
</reference>
<gene>
    <name evidence="2" type="ORF">CEW87_07070</name>
</gene>
<proteinExistence type="predicted"/>
<feature type="region of interest" description="Disordered" evidence="1">
    <location>
        <begin position="89"/>
        <end position="130"/>
    </location>
</feature>
<accession>A0A2U8H331</accession>
<evidence type="ECO:0000313" key="2">
    <source>
        <dbReference type="EMBL" id="AWI79145.1"/>
    </source>
</evidence>
<dbReference type="EMBL" id="CP022188">
    <property type="protein sequence ID" value="AWI79145.1"/>
    <property type="molecule type" value="Genomic_DNA"/>
</dbReference>
<feature type="compositionally biased region" description="Polar residues" evidence="1">
    <location>
        <begin position="119"/>
        <end position="130"/>
    </location>
</feature>
<sequence>MEQYPRDYRTWALCVAHDASLPNTEDFEVFDTLLVKLISRPDPDDLAMIATALKNDQTLRATADRYVDVADDAAIGRLVNMSRTTMHRRTVPTLAAGTAPPEKRVTLDFLEDAEPSPIEQPSSDRGISDE</sequence>